<sequence length="729" mass="78029">MAANRSIFLFVAEGCTLWVPTHVPNENENQPVHMLNYASPRELSRSFRLFDEPIQLVDDPVAAARISGAMTPADVIKAVNEFRRACAEDHDLLMKKCYNSNKQVSSEVQLAPQASTGPAPQPLLTNTMGTTGSYGASPNTGVSTPTPLTNQALLLMILQQQQQQQQQHQAAMLSQPSPLHQPPPMSFNNPSLMGSVPPPMGTGVNMPMDNRGMVAPPVPMPYGTPYYMMNQPVCGAGLMPPPIQYGGSAYGKGGRGLGRGARGGRGGNAHWSLSPYARSEPDPLPPLANIPPDVYENYVRGGRELVCATMPGPRCTAWAREHTVPTNRRDTRYVHCRGGVVLILKAKASDIENSKPVELIDQQVCAHFVIHGYCSRNNCMHRHYTEQQLRELIASKITELRALTKSQRQNLSLALLEKERRSSVAAHDARGLRSGGHGENSGKNDEVVRDAEPSVRSPTSPPTPHLQSFSGHAVAAAGGSTHSGGGNNSKARISGKFLSGGVECESGDRGRGVSNSSPSRLEPEKQGRKPMHTVEIGVTDSNSDNGGDDNDLFTGSNRSSTASAMSEGGLDISVDNVTAESKTAPDEISEASKAASPAESNIPPEIPSELPQVQVNGMEVPHNEEGESENKESCESGTKEEGEKSDPVPSTCAEVNKVQTKARRGRRVKDSEENTGEVAENAAEAEEAAPVGEGEEDTKKGKTKGSTAAAKRSRSTPSKPSATKKRERK</sequence>
<dbReference type="AlphaFoldDB" id="A0A1G4I4G6"/>
<feature type="compositionally biased region" description="Gly residues" evidence="2">
    <location>
        <begin position="256"/>
        <end position="267"/>
    </location>
</feature>
<gene>
    <name evidence="4" type="ORF">TEOVI_000779900</name>
</gene>
<evidence type="ECO:0000259" key="3">
    <source>
        <dbReference type="PROSITE" id="PS50103"/>
    </source>
</evidence>
<feature type="compositionally biased region" description="Low complexity" evidence="2">
    <location>
        <begin position="165"/>
        <end position="178"/>
    </location>
</feature>
<evidence type="ECO:0000313" key="5">
    <source>
        <dbReference type="Proteomes" id="UP000195570"/>
    </source>
</evidence>
<feature type="compositionally biased region" description="Low complexity" evidence="2">
    <location>
        <begin position="591"/>
        <end position="600"/>
    </location>
</feature>
<keyword evidence="1" id="KW-0479">Metal-binding</keyword>
<dbReference type="PROSITE" id="PS50103">
    <property type="entry name" value="ZF_C3H1"/>
    <property type="match status" value="1"/>
</dbReference>
<dbReference type="GeneID" id="92381733"/>
<name>A0A1G4I4G6_TRYEQ</name>
<feature type="compositionally biased region" description="Low complexity" evidence="2">
    <location>
        <begin position="470"/>
        <end position="480"/>
    </location>
</feature>
<keyword evidence="1" id="KW-0862">Zinc</keyword>
<feature type="compositionally biased region" description="Basic and acidic residues" evidence="2">
    <location>
        <begin position="621"/>
        <end position="646"/>
    </location>
</feature>
<feature type="compositionally biased region" description="Basic and acidic residues" evidence="2">
    <location>
        <begin position="440"/>
        <end position="453"/>
    </location>
</feature>
<feature type="region of interest" description="Disordered" evidence="2">
    <location>
        <begin position="256"/>
        <end position="288"/>
    </location>
</feature>
<keyword evidence="5" id="KW-1185">Reference proteome</keyword>
<feature type="compositionally biased region" description="Low complexity" evidence="2">
    <location>
        <begin position="676"/>
        <end position="692"/>
    </location>
</feature>
<dbReference type="Proteomes" id="UP000195570">
    <property type="component" value="Unassembled WGS sequence"/>
</dbReference>
<evidence type="ECO:0000256" key="1">
    <source>
        <dbReference type="PROSITE-ProRule" id="PRU00723"/>
    </source>
</evidence>
<comment type="caution">
    <text evidence="4">The sequence shown here is derived from an EMBL/GenBank/DDBJ whole genome shotgun (WGS) entry which is preliminary data.</text>
</comment>
<feature type="domain" description="C3H1-type" evidence="3">
    <location>
        <begin position="359"/>
        <end position="386"/>
    </location>
</feature>
<organism evidence="4 5">
    <name type="scientific">Trypanosoma equiperdum</name>
    <dbReference type="NCBI Taxonomy" id="5694"/>
    <lineage>
        <taxon>Eukaryota</taxon>
        <taxon>Discoba</taxon>
        <taxon>Euglenozoa</taxon>
        <taxon>Kinetoplastea</taxon>
        <taxon>Metakinetoplastina</taxon>
        <taxon>Trypanosomatida</taxon>
        <taxon>Trypanosomatidae</taxon>
        <taxon>Trypanosoma</taxon>
    </lineage>
</organism>
<feature type="region of interest" description="Disordered" evidence="2">
    <location>
        <begin position="419"/>
        <end position="729"/>
    </location>
</feature>
<keyword evidence="1" id="KW-0863">Zinc-finger</keyword>
<accession>A0A1G4I4G6</accession>
<dbReference type="VEuPathDB" id="TriTrypDB:TEOVI_000779900"/>
<feature type="zinc finger region" description="C3H1-type" evidence="1">
    <location>
        <begin position="359"/>
        <end position="386"/>
    </location>
</feature>
<reference evidence="4" key="1">
    <citation type="submission" date="2016-09" db="EMBL/GenBank/DDBJ databases">
        <authorList>
            <person name="Hebert L."/>
            <person name="Moumen B."/>
        </authorList>
    </citation>
    <scope>NUCLEOTIDE SEQUENCE [LARGE SCALE GENOMIC DNA]</scope>
    <source>
        <strain evidence="4">OVI</strain>
    </source>
</reference>
<protein>
    <recommendedName>
        <fullName evidence="3">C3H1-type domain-containing protein</fullName>
    </recommendedName>
</protein>
<dbReference type="GO" id="GO:0008270">
    <property type="term" value="F:zinc ion binding"/>
    <property type="evidence" value="ECO:0007669"/>
    <property type="project" value="UniProtKB-KW"/>
</dbReference>
<dbReference type="RefSeq" id="XP_067078046.1">
    <property type="nucleotide sequence ID" value="XM_067221945.1"/>
</dbReference>
<feature type="compositionally biased region" description="Polar residues" evidence="2">
    <location>
        <begin position="553"/>
        <end position="564"/>
    </location>
</feature>
<dbReference type="InterPro" id="IPR000571">
    <property type="entry name" value="Znf_CCCH"/>
</dbReference>
<evidence type="ECO:0000256" key="2">
    <source>
        <dbReference type="SAM" id="MobiDB-lite"/>
    </source>
</evidence>
<feature type="region of interest" description="Disordered" evidence="2">
    <location>
        <begin position="165"/>
        <end position="189"/>
    </location>
</feature>
<feature type="compositionally biased region" description="Basic and acidic residues" evidence="2">
    <location>
        <begin position="419"/>
        <end position="431"/>
    </location>
</feature>
<dbReference type="EMBL" id="CZPT02000578">
    <property type="protein sequence ID" value="SCU66621.1"/>
    <property type="molecule type" value="Genomic_DNA"/>
</dbReference>
<proteinExistence type="predicted"/>
<evidence type="ECO:0000313" key="4">
    <source>
        <dbReference type="EMBL" id="SCU66621.1"/>
    </source>
</evidence>